<dbReference type="EMBL" id="WIGN01000028">
    <property type="protein sequence ID" value="KAF6816385.1"/>
    <property type="molecule type" value="Genomic_DNA"/>
</dbReference>
<organism evidence="1 2">
    <name type="scientific">Colletotrichum sojae</name>
    <dbReference type="NCBI Taxonomy" id="2175907"/>
    <lineage>
        <taxon>Eukaryota</taxon>
        <taxon>Fungi</taxon>
        <taxon>Dikarya</taxon>
        <taxon>Ascomycota</taxon>
        <taxon>Pezizomycotina</taxon>
        <taxon>Sordariomycetes</taxon>
        <taxon>Hypocreomycetidae</taxon>
        <taxon>Glomerellales</taxon>
        <taxon>Glomerellaceae</taxon>
        <taxon>Colletotrichum</taxon>
        <taxon>Colletotrichum orchidearum species complex</taxon>
    </lineage>
</organism>
<reference evidence="1 2" key="1">
    <citation type="journal article" date="2020" name="Phytopathology">
        <title>Genome Sequence Resources of Colletotrichum truncatum, C. plurivorum, C. musicola, and C. sojae: Four Species Pathogenic to Soybean (Glycine max).</title>
        <authorList>
            <person name="Rogerio F."/>
            <person name="Boufleur T.R."/>
            <person name="Ciampi-Guillardi M."/>
            <person name="Sukno S.A."/>
            <person name="Thon M.R."/>
            <person name="Massola Junior N.S."/>
            <person name="Baroncelli R."/>
        </authorList>
    </citation>
    <scope>NUCLEOTIDE SEQUENCE [LARGE SCALE GENOMIC DNA]</scope>
    <source>
        <strain evidence="1 2">LFN0009</strain>
    </source>
</reference>
<dbReference type="Proteomes" id="UP000652219">
    <property type="component" value="Unassembled WGS sequence"/>
</dbReference>
<dbReference type="PANTHER" id="PTHR40619">
    <property type="entry name" value="FUNGAL STAND N-TERMINAL GOODBYE DOMAIN-CONTAINING PROTEIN"/>
    <property type="match status" value="1"/>
</dbReference>
<dbReference type="PANTHER" id="PTHR40619:SF3">
    <property type="entry name" value="FUNGAL STAND N-TERMINAL GOODBYE DOMAIN-CONTAINING PROTEIN"/>
    <property type="match status" value="1"/>
</dbReference>
<accession>A0A8H6JNR0</accession>
<keyword evidence="2" id="KW-1185">Reference proteome</keyword>
<name>A0A8H6JNR0_9PEZI</name>
<comment type="caution">
    <text evidence="1">The sequence shown here is derived from an EMBL/GenBank/DDBJ whole genome shotgun (WGS) entry which is preliminary data.</text>
</comment>
<gene>
    <name evidence="1" type="ORF">CSOJ01_03008</name>
</gene>
<dbReference type="AlphaFoldDB" id="A0A8H6JNR0"/>
<protein>
    <submittedName>
        <fullName evidence="1">Uncharacterized protein</fullName>
    </submittedName>
</protein>
<evidence type="ECO:0000313" key="2">
    <source>
        <dbReference type="Proteomes" id="UP000652219"/>
    </source>
</evidence>
<sequence length="550" mass="62016">MSEHVETFVEVRASQIDPAWQISASDKFSERRRQQNASQRAQTRTKSFKQFVGAFVEQTKRDDLRRFDVDRQFRWEDVKSMASDAVERDTDKTRWRRNPFRAAGRSLQQSASNLEMLMAFLPNGEFTGVLCGALTLVFCAARRLDEVRNKILGCFESLPEIVGQTEAYVDIYDDDPKVWVAAEDLYLGILDGVEGMLLWIDKSAFERAFKALLLPTTFGQDVEENSIKRGIEDKVAHFREVVQVNLHRRIGLLGEQYKTVQTLLIQLNGQLKQANWLQENPQAVVLMKTSFINLNQLRNILNVDPQLLQNDIATSIIDAQNFCPPDLIGRALGVLRSPKFATWLQSSFAQILLINGCMQLNGEQEGASPLTILSCILSQAVTKKSDRSLPLLYLCGQHNAPDDPFAGPSGMLCFINSQLAQAVRQEDVDLSGIDMAFVDGIKAQTQVALRALFRLLLPAAIGRVVFVIIDGTSWMEEEPFAQDFGSVAVFWRELVNEVNLRRPGFLLKVLLTNPLTSLYGHEWLPEGCILEMDDVEENVEASDYAESYLL</sequence>
<evidence type="ECO:0000313" key="1">
    <source>
        <dbReference type="EMBL" id="KAF6816385.1"/>
    </source>
</evidence>
<proteinExistence type="predicted"/>